<evidence type="ECO:0000256" key="10">
    <source>
        <dbReference type="ARBA" id="ARBA00023163"/>
    </source>
</evidence>
<keyword evidence="12" id="KW-1185">Reference proteome</keyword>
<accession>A0ABU2H853</accession>
<dbReference type="Pfam" id="PF01475">
    <property type="entry name" value="FUR"/>
    <property type="match status" value="1"/>
</dbReference>
<evidence type="ECO:0000256" key="2">
    <source>
        <dbReference type="ARBA" id="ARBA00007957"/>
    </source>
</evidence>
<evidence type="ECO:0000256" key="3">
    <source>
        <dbReference type="ARBA" id="ARBA00022490"/>
    </source>
</evidence>
<dbReference type="InterPro" id="IPR036390">
    <property type="entry name" value="WH_DNA-bd_sf"/>
</dbReference>
<comment type="subcellular location">
    <subcellularLocation>
        <location evidence="1">Cytoplasm</location>
    </subcellularLocation>
</comment>
<keyword evidence="5" id="KW-0479">Metal-binding</keyword>
<dbReference type="CDD" id="cd07153">
    <property type="entry name" value="Fur_like"/>
    <property type="match status" value="1"/>
</dbReference>
<dbReference type="PANTHER" id="PTHR33202:SF18">
    <property type="entry name" value="TRANSCRIPTIONAL REGULATOR FURA"/>
    <property type="match status" value="1"/>
</dbReference>
<organism evidence="11 12">
    <name type="scientific">Lipingzhangella rawalii</name>
    <dbReference type="NCBI Taxonomy" id="2055835"/>
    <lineage>
        <taxon>Bacteria</taxon>
        <taxon>Bacillati</taxon>
        <taxon>Actinomycetota</taxon>
        <taxon>Actinomycetes</taxon>
        <taxon>Streptosporangiales</taxon>
        <taxon>Nocardiopsidaceae</taxon>
        <taxon>Lipingzhangella</taxon>
    </lineage>
</organism>
<name>A0ABU2H853_9ACTN</name>
<keyword evidence="3" id="KW-0963">Cytoplasm</keyword>
<sequence length="160" mass="17740">MPNRDASLRAQLRQAGLRVTGPRLSVLRWVAEHPHACAEDVGHAVRQRIGSISTQAVYDTLSACTRVGLLQRVEPAGHPARYECRTGEEHHHLVCRDCGRIDDVDRAERAGQCLVPNESNGFLLERTEVLFWGRCPDCAPTTTGARPVATGLSMYEEARR</sequence>
<evidence type="ECO:0000256" key="7">
    <source>
        <dbReference type="ARBA" id="ARBA00023004"/>
    </source>
</evidence>
<protein>
    <submittedName>
        <fullName evidence="11">Fur family transcriptional regulator</fullName>
    </submittedName>
</protein>
<dbReference type="EMBL" id="JAVLVT010000005">
    <property type="protein sequence ID" value="MDS1271035.1"/>
    <property type="molecule type" value="Genomic_DNA"/>
</dbReference>
<evidence type="ECO:0000256" key="6">
    <source>
        <dbReference type="ARBA" id="ARBA00022833"/>
    </source>
</evidence>
<gene>
    <name evidence="11" type="ORF">RIF23_12070</name>
</gene>
<dbReference type="RefSeq" id="WP_310912586.1">
    <property type="nucleotide sequence ID" value="NZ_JAVLVT010000005.1"/>
</dbReference>
<dbReference type="PANTHER" id="PTHR33202">
    <property type="entry name" value="ZINC UPTAKE REGULATION PROTEIN"/>
    <property type="match status" value="1"/>
</dbReference>
<evidence type="ECO:0000256" key="4">
    <source>
        <dbReference type="ARBA" id="ARBA00022491"/>
    </source>
</evidence>
<reference evidence="12" key="1">
    <citation type="submission" date="2023-07" db="EMBL/GenBank/DDBJ databases">
        <title>Novel species in the genus Lipingzhangella isolated from Sambhar Salt Lake.</title>
        <authorList>
            <person name="Jiya N."/>
            <person name="Kajale S."/>
            <person name="Sharma A."/>
        </authorList>
    </citation>
    <scope>NUCLEOTIDE SEQUENCE [LARGE SCALE GENOMIC DNA]</scope>
    <source>
        <strain evidence="12">LS1_29</strain>
    </source>
</reference>
<dbReference type="Gene3D" id="3.30.1490.190">
    <property type="match status" value="1"/>
</dbReference>
<dbReference type="InterPro" id="IPR036388">
    <property type="entry name" value="WH-like_DNA-bd_sf"/>
</dbReference>
<evidence type="ECO:0000256" key="1">
    <source>
        <dbReference type="ARBA" id="ARBA00004496"/>
    </source>
</evidence>
<keyword evidence="4" id="KW-0678">Repressor</keyword>
<dbReference type="Gene3D" id="1.10.10.10">
    <property type="entry name" value="Winged helix-like DNA-binding domain superfamily/Winged helix DNA-binding domain"/>
    <property type="match status" value="1"/>
</dbReference>
<evidence type="ECO:0000256" key="9">
    <source>
        <dbReference type="ARBA" id="ARBA00023125"/>
    </source>
</evidence>
<evidence type="ECO:0000313" key="12">
    <source>
        <dbReference type="Proteomes" id="UP001250214"/>
    </source>
</evidence>
<keyword evidence="6" id="KW-0862">Zinc</keyword>
<dbReference type="InterPro" id="IPR043135">
    <property type="entry name" value="Fur_C"/>
</dbReference>
<comment type="similarity">
    <text evidence="2">Belongs to the Fur family.</text>
</comment>
<comment type="caution">
    <text evidence="11">The sequence shown here is derived from an EMBL/GenBank/DDBJ whole genome shotgun (WGS) entry which is preliminary data.</text>
</comment>
<dbReference type="SUPFAM" id="SSF46785">
    <property type="entry name" value="Winged helix' DNA-binding domain"/>
    <property type="match status" value="1"/>
</dbReference>
<proteinExistence type="inferred from homology"/>
<evidence type="ECO:0000256" key="8">
    <source>
        <dbReference type="ARBA" id="ARBA00023015"/>
    </source>
</evidence>
<keyword evidence="10" id="KW-0804">Transcription</keyword>
<evidence type="ECO:0000313" key="11">
    <source>
        <dbReference type="EMBL" id="MDS1271035.1"/>
    </source>
</evidence>
<evidence type="ECO:0000256" key="5">
    <source>
        <dbReference type="ARBA" id="ARBA00022723"/>
    </source>
</evidence>
<keyword evidence="8" id="KW-0805">Transcription regulation</keyword>
<dbReference type="InterPro" id="IPR002481">
    <property type="entry name" value="FUR"/>
</dbReference>
<keyword evidence="9" id="KW-0238">DNA-binding</keyword>
<keyword evidence="7" id="KW-0408">Iron</keyword>
<dbReference type="Proteomes" id="UP001250214">
    <property type="component" value="Unassembled WGS sequence"/>
</dbReference>